<accession>A0A9P6VRC1</accession>
<comment type="caution">
    <text evidence="1">The sequence shown here is derived from an EMBL/GenBank/DDBJ whole genome shotgun (WGS) entry which is preliminary data.</text>
</comment>
<dbReference type="InterPro" id="IPR052761">
    <property type="entry name" value="Fungal_Detox/Toxin_TFs"/>
</dbReference>
<reference evidence="1" key="1">
    <citation type="submission" date="2019-07" db="EMBL/GenBank/DDBJ databases">
        <title>Hyphodiscus hymeniophilus genome sequencing and assembly.</title>
        <authorList>
            <person name="Kramer G."/>
            <person name="Nodwell J."/>
        </authorList>
    </citation>
    <scope>NUCLEOTIDE SEQUENCE</scope>
    <source>
        <strain evidence="1">ATCC 34498</strain>
    </source>
</reference>
<dbReference type="AlphaFoldDB" id="A0A9P6VRC1"/>
<dbReference type="EMBL" id="VNKQ01000002">
    <property type="protein sequence ID" value="KAG0652790.1"/>
    <property type="molecule type" value="Genomic_DNA"/>
</dbReference>
<name>A0A9P6VRC1_9HELO</name>
<protein>
    <submittedName>
        <fullName evidence="1">Cutinase transcription factor 1 alpha</fullName>
    </submittedName>
</protein>
<evidence type="ECO:0000313" key="2">
    <source>
        <dbReference type="Proteomes" id="UP000785200"/>
    </source>
</evidence>
<dbReference type="PANTHER" id="PTHR47425:SF3">
    <property type="entry name" value="ZN(II)2CYS6 TRANSCRIPTION FACTOR (EUROFUNG)"/>
    <property type="match status" value="1"/>
</dbReference>
<gene>
    <name evidence="1" type="ORF">D0Z07_0053</name>
</gene>
<organism evidence="1 2">
    <name type="scientific">Hyphodiscus hymeniophilus</name>
    <dbReference type="NCBI Taxonomy" id="353542"/>
    <lineage>
        <taxon>Eukaryota</taxon>
        <taxon>Fungi</taxon>
        <taxon>Dikarya</taxon>
        <taxon>Ascomycota</taxon>
        <taxon>Pezizomycotina</taxon>
        <taxon>Leotiomycetes</taxon>
        <taxon>Helotiales</taxon>
        <taxon>Hyphodiscaceae</taxon>
        <taxon>Hyphodiscus</taxon>
    </lineage>
</organism>
<dbReference type="CDD" id="cd12148">
    <property type="entry name" value="fungal_TF_MHR"/>
    <property type="match status" value="1"/>
</dbReference>
<evidence type="ECO:0000313" key="1">
    <source>
        <dbReference type="EMBL" id="KAG0652790.1"/>
    </source>
</evidence>
<dbReference type="OrthoDB" id="4161332at2759"/>
<dbReference type="PANTHER" id="PTHR47425">
    <property type="entry name" value="FARB-RELATED"/>
    <property type="match status" value="1"/>
</dbReference>
<dbReference type="Proteomes" id="UP000785200">
    <property type="component" value="Unassembled WGS sequence"/>
</dbReference>
<keyword evidence="2" id="KW-1185">Reference proteome</keyword>
<sequence length="119" mass="13817">MQPKSKSFRDRRGPRFFVYDLCHAAGSPQDATPYLNPRKSDISWTAHEVEYLRHRGAFATFSDDVCDDLIRCYFRHVHFFLPVIDAASFLDEYSNNGRKNISLLLFWSMLLAAANVRLL</sequence>
<proteinExistence type="predicted"/>